<sequence length="56" mass="5783">MENANNKLVEELFSDIEDLDFVEISEATALPETAATSGSMVSNGCSTCGSSSCCSS</sequence>
<name>A0ABX0F7W2_9BACL</name>
<feature type="region of interest" description="Disordered" evidence="1">
    <location>
        <begin position="36"/>
        <end position="56"/>
    </location>
</feature>
<feature type="compositionally biased region" description="Low complexity" evidence="1">
    <location>
        <begin position="42"/>
        <end position="56"/>
    </location>
</feature>
<evidence type="ECO:0000313" key="2">
    <source>
        <dbReference type="EMBL" id="NGZ75295.1"/>
    </source>
</evidence>
<keyword evidence="4" id="KW-1185">Reference proteome</keyword>
<gene>
    <name evidence="2" type="ORF">GYN08_08180</name>
    <name evidence="3" type="ORF">GYN08_08185</name>
</gene>
<dbReference type="Pfam" id="PF19409">
    <property type="entry name" value="Thiopep_pre"/>
    <property type="match status" value="1"/>
</dbReference>
<accession>A0ABX0F7W2</accession>
<organism evidence="3 4">
    <name type="scientific">Saccharibacillus alkalitolerans</name>
    <dbReference type="NCBI Taxonomy" id="2705290"/>
    <lineage>
        <taxon>Bacteria</taxon>
        <taxon>Bacillati</taxon>
        <taxon>Bacillota</taxon>
        <taxon>Bacilli</taxon>
        <taxon>Bacillales</taxon>
        <taxon>Paenibacillaceae</taxon>
        <taxon>Saccharibacillus</taxon>
    </lineage>
</organism>
<comment type="caution">
    <text evidence="3">The sequence shown here is derived from an EMBL/GenBank/DDBJ whole genome shotgun (WGS) entry which is preliminary data.</text>
</comment>
<evidence type="ECO:0000313" key="3">
    <source>
        <dbReference type="EMBL" id="NGZ75296.1"/>
    </source>
</evidence>
<evidence type="ECO:0000313" key="4">
    <source>
        <dbReference type="Proteomes" id="UP000800303"/>
    </source>
</evidence>
<dbReference type="RefSeq" id="WP_166273695.1">
    <property type="nucleotide sequence ID" value="NZ_JAAFGS010000002.1"/>
</dbReference>
<evidence type="ECO:0000256" key="1">
    <source>
        <dbReference type="SAM" id="MobiDB-lite"/>
    </source>
</evidence>
<proteinExistence type="predicted"/>
<reference evidence="3 4" key="1">
    <citation type="submission" date="2020-01" db="EMBL/GenBank/DDBJ databases">
        <title>Polyphasic characterisation and genomic insights into a novel alkali tolerant bacterium VR-M41.</title>
        <authorList>
            <person name="Vemuluri V.R."/>
        </authorList>
    </citation>
    <scope>NUCLEOTIDE SEQUENCE [LARGE SCALE GENOMIC DNA]</scope>
    <source>
        <strain evidence="3 4">VR-M41</strain>
    </source>
</reference>
<dbReference type="EMBL" id="JAAFGS010000002">
    <property type="protein sequence ID" value="NGZ75296.1"/>
    <property type="molecule type" value="Genomic_DNA"/>
</dbReference>
<dbReference type="Proteomes" id="UP000800303">
    <property type="component" value="Unassembled WGS sequence"/>
</dbReference>
<dbReference type="InterPro" id="IPR023895">
    <property type="entry name" value="Thiopep_bacteriocin_prcur"/>
</dbReference>
<protein>
    <submittedName>
        <fullName evidence="3">Thiazolylpeptide-type bacteriocin</fullName>
    </submittedName>
</protein>
<dbReference type="EMBL" id="JAAFGS010000002">
    <property type="protein sequence ID" value="NGZ75295.1"/>
    <property type="molecule type" value="Genomic_DNA"/>
</dbReference>
<dbReference type="NCBIfam" id="TIGR03892">
    <property type="entry name" value="thiopep_precurs"/>
    <property type="match status" value="1"/>
</dbReference>